<evidence type="ECO:0000313" key="2">
    <source>
        <dbReference type="EMBL" id="KAF9154790.1"/>
    </source>
</evidence>
<evidence type="ECO:0000259" key="1">
    <source>
        <dbReference type="Pfam" id="PF00646"/>
    </source>
</evidence>
<protein>
    <recommendedName>
        <fullName evidence="1">F-box domain-containing protein</fullName>
    </recommendedName>
</protein>
<sequence>MHISSNTPSTIPLDLPEIRTRIASYLSRKDCISCMCVSRNWLQDFAPPVWHTIDFSKNMTAFAAVAPTALDKYGHLIAEVLNVKTSENLQTLQHSRVDSIRSMNVCIPSNWLYRELLSDLMLRCSGFIKVLSIRSDPPNPNTLDKLALFGVMIICHKPTLTLYTGSRLRCLSASFGQLWCNDNEDSSAPCLLLHFPLLEKWHMAWLAQPSYQKIDLNRLDFSTWCPKLNSISFGSDNTEAMSTLLLNAFNNLKSCKISAKNLTMSTAFGLISQQETLTSVTITDKLQDDVSMQWLYQIVKLCRGLLFLSFESLVCDLETIESWRWGCKDLRELRVRFKGLDNAWDIDGCLKRLCDWRRFGGGASLIRFKDKETVATRVCHYLFQFNQLRTVWLGTKDYYLPPSLI</sequence>
<dbReference type="Proteomes" id="UP000748756">
    <property type="component" value="Unassembled WGS sequence"/>
</dbReference>
<gene>
    <name evidence="2" type="ORF">BG015_011972</name>
</gene>
<name>A0A9P5S4E2_9FUNG</name>
<dbReference type="EMBL" id="JAAAUQ010000097">
    <property type="protein sequence ID" value="KAF9154790.1"/>
    <property type="molecule type" value="Genomic_DNA"/>
</dbReference>
<reference evidence="2" key="1">
    <citation type="journal article" date="2020" name="Fungal Divers.">
        <title>Resolving the Mortierellaceae phylogeny through synthesis of multi-gene phylogenetics and phylogenomics.</title>
        <authorList>
            <person name="Vandepol N."/>
            <person name="Liber J."/>
            <person name="Desiro A."/>
            <person name="Na H."/>
            <person name="Kennedy M."/>
            <person name="Barry K."/>
            <person name="Grigoriev I.V."/>
            <person name="Miller A.N."/>
            <person name="O'Donnell K."/>
            <person name="Stajich J.E."/>
            <person name="Bonito G."/>
        </authorList>
    </citation>
    <scope>NUCLEOTIDE SEQUENCE</scope>
    <source>
        <strain evidence="2">NRRL 6426</strain>
    </source>
</reference>
<dbReference type="InterPro" id="IPR001810">
    <property type="entry name" value="F-box_dom"/>
</dbReference>
<dbReference type="AlphaFoldDB" id="A0A9P5S4E2"/>
<dbReference type="SUPFAM" id="SSF81383">
    <property type="entry name" value="F-box domain"/>
    <property type="match status" value="1"/>
</dbReference>
<keyword evidence="3" id="KW-1185">Reference proteome</keyword>
<dbReference type="InterPro" id="IPR036047">
    <property type="entry name" value="F-box-like_dom_sf"/>
</dbReference>
<evidence type="ECO:0000313" key="3">
    <source>
        <dbReference type="Proteomes" id="UP000748756"/>
    </source>
</evidence>
<proteinExistence type="predicted"/>
<comment type="caution">
    <text evidence="2">The sequence shown here is derived from an EMBL/GenBank/DDBJ whole genome shotgun (WGS) entry which is preliminary data.</text>
</comment>
<accession>A0A9P5S4E2</accession>
<dbReference type="OrthoDB" id="2437965at2759"/>
<organism evidence="2 3">
    <name type="scientific">Linnemannia schmuckeri</name>
    <dbReference type="NCBI Taxonomy" id="64567"/>
    <lineage>
        <taxon>Eukaryota</taxon>
        <taxon>Fungi</taxon>
        <taxon>Fungi incertae sedis</taxon>
        <taxon>Mucoromycota</taxon>
        <taxon>Mortierellomycotina</taxon>
        <taxon>Mortierellomycetes</taxon>
        <taxon>Mortierellales</taxon>
        <taxon>Mortierellaceae</taxon>
        <taxon>Linnemannia</taxon>
    </lineage>
</organism>
<dbReference type="Pfam" id="PF00646">
    <property type="entry name" value="F-box"/>
    <property type="match status" value="1"/>
</dbReference>
<dbReference type="CDD" id="cd09917">
    <property type="entry name" value="F-box_SF"/>
    <property type="match status" value="1"/>
</dbReference>
<feature type="domain" description="F-box" evidence="1">
    <location>
        <begin position="13"/>
        <end position="42"/>
    </location>
</feature>